<dbReference type="Proteomes" id="UP001234989">
    <property type="component" value="Chromosome 1"/>
</dbReference>
<keyword evidence="2" id="KW-1185">Reference proteome</keyword>
<evidence type="ECO:0000313" key="2">
    <source>
        <dbReference type="Proteomes" id="UP001234989"/>
    </source>
</evidence>
<evidence type="ECO:0000313" key="1">
    <source>
        <dbReference type="EMBL" id="WMV09166.1"/>
    </source>
</evidence>
<gene>
    <name evidence="1" type="ORF">MTR67_002551</name>
</gene>
<dbReference type="EMBL" id="CP133612">
    <property type="protein sequence ID" value="WMV09166.1"/>
    <property type="molecule type" value="Genomic_DNA"/>
</dbReference>
<reference evidence="1" key="1">
    <citation type="submission" date="2023-08" db="EMBL/GenBank/DDBJ databases">
        <title>A de novo genome assembly of Solanum verrucosum Schlechtendal, a Mexican diploid species geographically isolated from the other diploid A-genome species in potato relatives.</title>
        <authorList>
            <person name="Hosaka K."/>
        </authorList>
    </citation>
    <scope>NUCLEOTIDE SEQUENCE</scope>
    <source>
        <tissue evidence="1">Young leaves</tissue>
    </source>
</reference>
<dbReference type="AlphaFoldDB" id="A0AAF0PR28"/>
<protein>
    <submittedName>
        <fullName evidence="1">Uncharacterized protein</fullName>
    </submittedName>
</protein>
<dbReference type="PANTHER" id="PTHR36617:SF16">
    <property type="entry name" value="OS04G0516500 PROTEIN"/>
    <property type="match status" value="1"/>
</dbReference>
<proteinExistence type="predicted"/>
<sequence length="305" mass="34886">MSDVVQNIKGFSHHGRMRASLSKSSVLKGEHLIAFGESEARRGLIAYYWRGKARSKSMWKIIRRLWPQFSTNISFKVGNGVKTQFWNEHWIGEDCLKATFPDLYNLNLLKSYRVQIWSDGVHSIELDSAQATLEMLNNSETIGRRDIEEDWWKLTPAYIWWTVWKEHEETKQKPNVKMALEVYDRREYAMEREWVKAPHWLGNGLVISLYGLGQFSPLELAFEVELGPGAISSRGMRALHLRAGGFYINSNYLVRNGHGASTSKSKVGDRPPNMDVFQQRQNNIGQLSHVNGTALAIVDTNTSKG</sequence>
<dbReference type="PANTHER" id="PTHR36617">
    <property type="entry name" value="PROTEIN, PUTATIVE-RELATED"/>
    <property type="match status" value="1"/>
</dbReference>
<name>A0AAF0PR28_SOLVR</name>
<organism evidence="1 2">
    <name type="scientific">Solanum verrucosum</name>
    <dbReference type="NCBI Taxonomy" id="315347"/>
    <lineage>
        <taxon>Eukaryota</taxon>
        <taxon>Viridiplantae</taxon>
        <taxon>Streptophyta</taxon>
        <taxon>Embryophyta</taxon>
        <taxon>Tracheophyta</taxon>
        <taxon>Spermatophyta</taxon>
        <taxon>Magnoliopsida</taxon>
        <taxon>eudicotyledons</taxon>
        <taxon>Gunneridae</taxon>
        <taxon>Pentapetalae</taxon>
        <taxon>asterids</taxon>
        <taxon>lamiids</taxon>
        <taxon>Solanales</taxon>
        <taxon>Solanaceae</taxon>
        <taxon>Solanoideae</taxon>
        <taxon>Solaneae</taxon>
        <taxon>Solanum</taxon>
    </lineage>
</organism>
<accession>A0AAF0PR28</accession>